<dbReference type="InterPro" id="IPR010605">
    <property type="entry name" value="DUF1191"/>
</dbReference>
<dbReference type="EMBL" id="KQ483643">
    <property type="protein sequence ID" value="KYP44034.1"/>
    <property type="molecule type" value="Genomic_DNA"/>
</dbReference>
<organism evidence="3 4">
    <name type="scientific">Cajanus cajan</name>
    <name type="common">Pigeon pea</name>
    <name type="synonym">Cajanus indicus</name>
    <dbReference type="NCBI Taxonomy" id="3821"/>
    <lineage>
        <taxon>Eukaryota</taxon>
        <taxon>Viridiplantae</taxon>
        <taxon>Streptophyta</taxon>
        <taxon>Embryophyta</taxon>
        <taxon>Tracheophyta</taxon>
        <taxon>Spermatophyta</taxon>
        <taxon>Magnoliopsida</taxon>
        <taxon>eudicotyledons</taxon>
        <taxon>Gunneridae</taxon>
        <taxon>Pentapetalae</taxon>
        <taxon>rosids</taxon>
        <taxon>fabids</taxon>
        <taxon>Fabales</taxon>
        <taxon>Fabaceae</taxon>
        <taxon>Papilionoideae</taxon>
        <taxon>50 kb inversion clade</taxon>
        <taxon>NPAAA clade</taxon>
        <taxon>indigoferoid/millettioid clade</taxon>
        <taxon>Phaseoleae</taxon>
        <taxon>Cajanus</taxon>
    </lineage>
</organism>
<name>A0A151RNA3_CAJCA</name>
<dbReference type="Pfam" id="PF06697">
    <property type="entry name" value="DUF1191"/>
    <property type="match status" value="1"/>
</dbReference>
<sequence>MRVGTGFLALLSLLALLILLPFSSAQSRALDAILQDCAFKAFLRPKTGVPYDGKVPRTLTGVEVSAMRLRSGSLRTRGVERYKEFQIPIGVVEQPYVERLVLVYHNLGNWSEKFYPLPGYSYLAPVLGLMSYSGANLSASDLPELYLRASDRPILIKFPHVKPAPQGLVPKCVYFDLHGSVQFDVVLHGNVCSTVQQGHFSIVVESNAPTPAPASAVAVAADFKEGGGGNKYKVWIIVACLVGGCLLLIMLSLLVARVRRTKQGMKIQQLEWAAESNEALQMASIGGTKAPLAIGTRTRPTIENDYIP</sequence>
<dbReference type="STRING" id="3821.A0A151RNA3"/>
<dbReference type="AlphaFoldDB" id="A0A151RNA3"/>
<proteinExistence type="predicted"/>
<keyword evidence="2" id="KW-0732">Signal</keyword>
<keyword evidence="4" id="KW-1185">Reference proteome</keyword>
<dbReference type="Proteomes" id="UP000075243">
    <property type="component" value="Unassembled WGS sequence"/>
</dbReference>
<evidence type="ECO:0000313" key="4">
    <source>
        <dbReference type="Proteomes" id="UP000075243"/>
    </source>
</evidence>
<accession>A0A151RNA3</accession>
<dbReference type="PANTHER" id="PTHR33512:SF10">
    <property type="entry name" value="PLANT_F17O14-7 PROTEIN"/>
    <property type="match status" value="1"/>
</dbReference>
<feature type="chain" id="PRO_5007588043" evidence="2">
    <location>
        <begin position="26"/>
        <end position="308"/>
    </location>
</feature>
<dbReference type="OMA" id="LIKFPHV"/>
<feature type="signal peptide" evidence="2">
    <location>
        <begin position="1"/>
        <end position="25"/>
    </location>
</feature>
<reference evidence="3" key="1">
    <citation type="journal article" date="2012" name="Nat. Biotechnol.">
        <title>Draft genome sequence of pigeonpea (Cajanus cajan), an orphan legume crop of resource-poor farmers.</title>
        <authorList>
            <person name="Varshney R.K."/>
            <person name="Chen W."/>
            <person name="Li Y."/>
            <person name="Bharti A.K."/>
            <person name="Saxena R.K."/>
            <person name="Schlueter J.A."/>
            <person name="Donoghue M.T."/>
            <person name="Azam S."/>
            <person name="Fan G."/>
            <person name="Whaley A.M."/>
            <person name="Farmer A.D."/>
            <person name="Sheridan J."/>
            <person name="Iwata A."/>
            <person name="Tuteja R."/>
            <person name="Penmetsa R.V."/>
            <person name="Wu W."/>
            <person name="Upadhyaya H.D."/>
            <person name="Yang S.P."/>
            <person name="Shah T."/>
            <person name="Saxena K.B."/>
            <person name="Michael T."/>
            <person name="McCombie W.R."/>
            <person name="Yang B."/>
            <person name="Zhang G."/>
            <person name="Yang H."/>
            <person name="Wang J."/>
            <person name="Spillane C."/>
            <person name="Cook D.R."/>
            <person name="May G.D."/>
            <person name="Xu X."/>
            <person name="Jackson S.A."/>
        </authorList>
    </citation>
    <scope>NUCLEOTIDE SEQUENCE [LARGE SCALE GENOMIC DNA]</scope>
</reference>
<keyword evidence="1" id="KW-0472">Membrane</keyword>
<gene>
    <name evidence="3" type="ORF">KK1_034503</name>
</gene>
<dbReference type="PANTHER" id="PTHR33512">
    <property type="entry name" value="PROTEIN, PUTATIVE (DUF1191)-RELATED"/>
    <property type="match status" value="1"/>
</dbReference>
<keyword evidence="1" id="KW-0812">Transmembrane</keyword>
<protein>
    <submittedName>
        <fullName evidence="3">Uncharacterized protein</fullName>
    </submittedName>
</protein>
<keyword evidence="1" id="KW-1133">Transmembrane helix</keyword>
<evidence type="ECO:0000256" key="1">
    <source>
        <dbReference type="SAM" id="Phobius"/>
    </source>
</evidence>
<evidence type="ECO:0000313" key="3">
    <source>
        <dbReference type="EMBL" id="KYP44034.1"/>
    </source>
</evidence>
<dbReference type="Gramene" id="C.cajan_36097.t">
    <property type="protein sequence ID" value="C.cajan_36097.t.cds1"/>
    <property type="gene ID" value="C.cajan_36097"/>
</dbReference>
<feature type="transmembrane region" description="Helical" evidence="1">
    <location>
        <begin position="234"/>
        <end position="256"/>
    </location>
</feature>
<dbReference type="GO" id="GO:0016020">
    <property type="term" value="C:membrane"/>
    <property type="evidence" value="ECO:0007669"/>
    <property type="project" value="TreeGrafter"/>
</dbReference>
<evidence type="ECO:0000256" key="2">
    <source>
        <dbReference type="SAM" id="SignalP"/>
    </source>
</evidence>
<dbReference type="OrthoDB" id="1925347at2759"/>